<dbReference type="SMART" id="SM00186">
    <property type="entry name" value="FBG"/>
    <property type="match status" value="1"/>
</dbReference>
<evidence type="ECO:0000313" key="2">
    <source>
        <dbReference type="Proteomes" id="UP000008820"/>
    </source>
</evidence>
<protein>
    <submittedName>
        <fullName evidence="1">Uncharacterized protein</fullName>
    </submittedName>
</protein>
<organism evidence="1 2">
    <name type="scientific">Aedes aegypti</name>
    <name type="common">Yellowfever mosquito</name>
    <name type="synonym">Culex aegypti</name>
    <dbReference type="NCBI Taxonomy" id="7159"/>
    <lineage>
        <taxon>Eukaryota</taxon>
        <taxon>Metazoa</taxon>
        <taxon>Ecdysozoa</taxon>
        <taxon>Arthropoda</taxon>
        <taxon>Hexapoda</taxon>
        <taxon>Insecta</taxon>
        <taxon>Pterygota</taxon>
        <taxon>Neoptera</taxon>
        <taxon>Endopterygota</taxon>
        <taxon>Diptera</taxon>
        <taxon>Nematocera</taxon>
        <taxon>Culicoidea</taxon>
        <taxon>Culicidae</taxon>
        <taxon>Culicinae</taxon>
        <taxon>Aedini</taxon>
        <taxon>Aedes</taxon>
        <taxon>Stegomyia</taxon>
    </lineage>
</organism>
<dbReference type="SUPFAM" id="SSF56496">
    <property type="entry name" value="Fibrinogen C-terminal domain-like"/>
    <property type="match status" value="1"/>
</dbReference>
<dbReference type="PANTHER" id="PTHR19143:SF327">
    <property type="entry name" value="FI21813P1-RELATED"/>
    <property type="match status" value="1"/>
</dbReference>
<proteinExistence type="predicted"/>
<reference evidence="1" key="2">
    <citation type="submission" date="2021-02" db="UniProtKB">
        <authorList>
            <consortium name="EnsemblMetazoa"/>
        </authorList>
    </citation>
    <scope>IDENTIFICATION</scope>
    <source>
        <strain evidence="1">LVP_AGWG</strain>
    </source>
</reference>
<sequence>MSRQMIIIYCVIVISDYAFLQTTNFIEESSTVKCSALDRRIEHLEATFIEQKLEIKSLMERVMHNQDHLVNQLNQILVHLKETTTTNLPSQNHPEYRPQGALSNSEQSNTISSCAEEPTKVSGKYSLSLFANEQPFEGYCEQEAFKGGWLVIQRRFDGSIDFNRNWTEYRDGFGSIEGEFWIGLEIVHRLTKHRNCMLLIELQDLNGKYVYAQYDGLEIGSEEEKYSLNKLGKYSGTAGDSLSRHHKGMMFSTKDNDNDKDPRKNCAVYVTGAWWFRSCLDSNLNGLYLDENKRKTITWYNYKKKLGGFKSTRMMIREK</sequence>
<dbReference type="InterPro" id="IPR014716">
    <property type="entry name" value="Fibrinogen_a/b/g_C_1"/>
</dbReference>
<dbReference type="EnsemblMetazoa" id="AAEL010117-RA">
    <property type="protein sequence ID" value="AAEL010117-PA"/>
    <property type="gene ID" value="AAEL010117"/>
</dbReference>
<dbReference type="InterPro" id="IPR036056">
    <property type="entry name" value="Fibrinogen-like_C"/>
</dbReference>
<evidence type="ECO:0000313" key="1">
    <source>
        <dbReference type="EnsemblMetazoa" id="AAEL010117-PA"/>
    </source>
</evidence>
<dbReference type="CDD" id="cd00087">
    <property type="entry name" value="FReD"/>
    <property type="match status" value="1"/>
</dbReference>
<keyword evidence="2" id="KW-1185">Reference proteome</keyword>
<dbReference type="Gene3D" id="3.90.215.10">
    <property type="entry name" value="Gamma Fibrinogen, chain A, domain 1"/>
    <property type="match status" value="1"/>
</dbReference>
<dbReference type="PROSITE" id="PS00514">
    <property type="entry name" value="FIBRINOGEN_C_1"/>
    <property type="match status" value="1"/>
</dbReference>
<accession>A0A1S4FPR6</accession>
<dbReference type="PROSITE" id="PS51406">
    <property type="entry name" value="FIBRINOGEN_C_2"/>
    <property type="match status" value="1"/>
</dbReference>
<dbReference type="InterPro" id="IPR020837">
    <property type="entry name" value="Fibrinogen_CS"/>
</dbReference>
<gene>
    <name evidence="1" type="primary">5572899</name>
</gene>
<dbReference type="AlphaFoldDB" id="A0A1S4FPR6"/>
<dbReference type="Pfam" id="PF00147">
    <property type="entry name" value="Fibrinogen_C"/>
    <property type="match status" value="1"/>
</dbReference>
<dbReference type="InterPro" id="IPR002181">
    <property type="entry name" value="Fibrinogen_a/b/g_C_dom"/>
</dbReference>
<name>A0A1S4FPR6_AEDAE</name>
<dbReference type="InterPro" id="IPR050373">
    <property type="entry name" value="Fibrinogen_C-term_domain"/>
</dbReference>
<dbReference type="Proteomes" id="UP000008820">
    <property type="component" value="Chromosome 2"/>
</dbReference>
<dbReference type="PANTHER" id="PTHR19143">
    <property type="entry name" value="FIBRINOGEN/TENASCIN/ANGIOPOEITIN"/>
    <property type="match status" value="1"/>
</dbReference>
<dbReference type="InParanoid" id="A0A1S4FPR6"/>
<dbReference type="GO" id="GO:0005615">
    <property type="term" value="C:extracellular space"/>
    <property type="evidence" value="ECO:0007669"/>
    <property type="project" value="TreeGrafter"/>
</dbReference>
<dbReference type="OrthoDB" id="6145874at2759"/>
<reference evidence="1 2" key="1">
    <citation type="submission" date="2017-06" db="EMBL/GenBank/DDBJ databases">
        <title>Aedes aegypti genome working group (AGWG) sequencing and assembly.</title>
        <authorList>
            <consortium name="Aedes aegypti Genome Working Group (AGWG)"/>
            <person name="Matthews B.J."/>
        </authorList>
    </citation>
    <scope>NUCLEOTIDE SEQUENCE [LARGE SCALE GENOMIC DNA]</scope>
    <source>
        <strain evidence="1 2">LVP_AGWG</strain>
    </source>
</reference>
<dbReference type="VEuPathDB" id="VectorBase:AAEL010117"/>